<accession>Q2NVS4</accession>
<evidence type="ECO:0000313" key="3">
    <source>
        <dbReference type="Proteomes" id="UP000001932"/>
    </source>
</evidence>
<dbReference type="EMBL" id="AP008232">
    <property type="protein sequence ID" value="BAE73751.1"/>
    <property type="molecule type" value="Genomic_DNA"/>
</dbReference>
<evidence type="ECO:0000313" key="4">
    <source>
        <dbReference type="Proteomes" id="UP000245838"/>
    </source>
</evidence>
<sequence>MNTPLTFTPYVDVSVNAEWDVGEAFPTGRPNPLYAELTAALKTDGLTLSFITLGQDNAPCWARQSTTPLAWAKPLADALTETGLGFNLSFGSANARDISSTLFEDELLEAYHQAITLYQPRGLDFDLENNQFDMGKISAALARLQPEFPDVKLTLPTGLAPAQFALVEQLATANVDFIIKRHGDGFLPARRCRRNGTGGERRGR</sequence>
<keyword evidence="3" id="KW-1185">Reference proteome</keyword>
<dbReference type="EMBL" id="LN854557">
    <property type="protein sequence ID" value="CRL44181.1"/>
    <property type="molecule type" value="Genomic_DNA"/>
</dbReference>
<dbReference type="PANTHER" id="PTHR42976">
    <property type="entry name" value="BIFUNCTIONAL CHITINASE/LYSOZYME-RELATED"/>
    <property type="match status" value="1"/>
</dbReference>
<evidence type="ECO:0000313" key="1">
    <source>
        <dbReference type="EMBL" id="BAE73751.1"/>
    </source>
</evidence>
<name>Q2NVS4_SODGM</name>
<dbReference type="Proteomes" id="UP000001932">
    <property type="component" value="Chromosome"/>
</dbReference>
<reference evidence="2 4" key="2">
    <citation type="submission" date="2015-05" db="EMBL/GenBank/DDBJ databases">
        <authorList>
            <person name="Goodhead I."/>
        </authorList>
    </citation>
    <scope>NUCLEOTIDE SEQUENCE [LARGE SCALE GENOMIC DNA]</scope>
    <source>
        <strain evidence="2">B4</strain>
        <strain evidence="4">morsitans</strain>
    </source>
</reference>
<reference evidence="1 3" key="1">
    <citation type="journal article" date="2006" name="Genome Res.">
        <title>Massive genome erosion and functional adaptations provide insights into the symbiotic lifestyle of Sodalis glossinidius in the tsetse host.</title>
        <authorList>
            <person name="Toh H."/>
            <person name="Weiss B.L."/>
            <person name="Perkin S.A.H."/>
            <person name="Yamashita A."/>
            <person name="Oshima K."/>
            <person name="Hattori M."/>
            <person name="Aksoy S."/>
        </authorList>
    </citation>
    <scope>NUCLEOTIDE SEQUENCE [LARGE SCALE GENOMIC DNA]</scope>
    <source>
        <strain evidence="3">morsitans</strain>
        <strain evidence="1">Morsitans</strain>
    </source>
</reference>
<dbReference type="PANTHER" id="PTHR42976:SF1">
    <property type="entry name" value="GH18 DOMAIN-CONTAINING PROTEIN-RELATED"/>
    <property type="match status" value="1"/>
</dbReference>
<dbReference type="HOGENOM" id="CLU_1342513_0_0_6"/>
<dbReference type="InterPro" id="IPR052750">
    <property type="entry name" value="GH18_Chitinase"/>
</dbReference>
<protein>
    <submittedName>
        <fullName evidence="1">Chitinase</fullName>
    </submittedName>
</protein>
<dbReference type="Gene3D" id="3.20.20.80">
    <property type="entry name" value="Glycosidases"/>
    <property type="match status" value="1"/>
</dbReference>
<dbReference type="KEGG" id="sgl:SG0476"/>
<dbReference type="OrthoDB" id="6018988at2"/>
<proteinExistence type="predicted"/>
<gene>
    <name evidence="1" type="ordered locus">SG0476</name>
    <name evidence="2" type="ORF">SGGMMB4_01130</name>
</gene>
<dbReference type="Proteomes" id="UP000245838">
    <property type="component" value="Chromosome sggmmb4_Chromosome"/>
</dbReference>
<dbReference type="RefSeq" id="WP_011410449.1">
    <property type="nucleotide sequence ID" value="NC_007712.1"/>
</dbReference>
<dbReference type="CAZy" id="GH18">
    <property type="family name" value="Glycoside Hydrolase Family 18"/>
</dbReference>
<evidence type="ECO:0000313" key="2">
    <source>
        <dbReference type="EMBL" id="CRL44181.1"/>
    </source>
</evidence>
<dbReference type="eggNOG" id="COG3979">
    <property type="taxonomic scope" value="Bacteria"/>
</dbReference>
<dbReference type="AlphaFoldDB" id="Q2NVS4"/>
<dbReference type="BioCyc" id="SGLO343509:SGP1_RS04265-MONOMER"/>
<organism evidence="1 3">
    <name type="scientific">Sodalis glossinidius (strain morsitans)</name>
    <dbReference type="NCBI Taxonomy" id="343509"/>
    <lineage>
        <taxon>Bacteria</taxon>
        <taxon>Pseudomonadati</taxon>
        <taxon>Pseudomonadota</taxon>
        <taxon>Gammaproteobacteria</taxon>
        <taxon>Enterobacterales</taxon>
        <taxon>Bruguierivoracaceae</taxon>
        <taxon>Sodalis</taxon>
    </lineage>
</organism>